<dbReference type="Gene3D" id="2.60.40.200">
    <property type="entry name" value="Superoxide dismutase, copper/zinc binding domain"/>
    <property type="match status" value="1"/>
</dbReference>
<dbReference type="AlphaFoldDB" id="S8BLW2"/>
<feature type="domain" description="HMA" evidence="6">
    <location>
        <begin position="6"/>
        <end position="69"/>
    </location>
</feature>
<dbReference type="InterPro" id="IPR001424">
    <property type="entry name" value="SOD_Cu_Zn_dom"/>
</dbReference>
<comment type="similarity">
    <text evidence="2">Belongs to the CCS1 family.</text>
</comment>
<reference evidence="8" key="2">
    <citation type="submission" date="2013-04" db="EMBL/GenBank/DDBJ databases">
        <title>Genomic mechanisms accounting for the adaptation to parasitism in nematode-trapping fungi.</title>
        <authorList>
            <person name="Ahren D.G."/>
        </authorList>
    </citation>
    <scope>NUCLEOTIDE SEQUENCE [LARGE SCALE GENOMIC DNA]</scope>
    <source>
        <strain evidence="8">CBS 200.50</strain>
    </source>
</reference>
<dbReference type="Gene3D" id="3.30.70.100">
    <property type="match status" value="1"/>
</dbReference>
<accession>S8BLW2</accession>
<dbReference type="InterPro" id="IPR006121">
    <property type="entry name" value="HMA_dom"/>
</dbReference>
<gene>
    <name evidence="7" type="ORF">H072_5725</name>
</gene>
<dbReference type="HOGENOM" id="CLU_056632_0_0_1"/>
<evidence type="ECO:0000313" key="7">
    <source>
        <dbReference type="EMBL" id="EPS40428.1"/>
    </source>
</evidence>
<evidence type="ECO:0000256" key="3">
    <source>
        <dbReference type="ARBA" id="ARBA00016103"/>
    </source>
</evidence>
<proteinExistence type="inferred from homology"/>
<dbReference type="GO" id="GO:0006801">
    <property type="term" value="P:superoxide metabolic process"/>
    <property type="evidence" value="ECO:0007669"/>
    <property type="project" value="InterPro"/>
</dbReference>
<dbReference type="GO" id="GO:0005507">
    <property type="term" value="F:copper ion binding"/>
    <property type="evidence" value="ECO:0007669"/>
    <property type="project" value="InterPro"/>
</dbReference>
<dbReference type="InterPro" id="IPR036423">
    <property type="entry name" value="SOD-like_Cu/Zn_dom_sf"/>
</dbReference>
<comment type="cofactor">
    <cofactor evidence="1">
        <name>Cu(2+)</name>
        <dbReference type="ChEBI" id="CHEBI:29036"/>
    </cofactor>
</comment>
<name>S8BLW2_DACHA</name>
<dbReference type="eggNOG" id="KOG4656">
    <property type="taxonomic scope" value="Eukaryota"/>
</dbReference>
<dbReference type="EMBL" id="AQGS01000369">
    <property type="protein sequence ID" value="EPS40428.1"/>
    <property type="molecule type" value="Genomic_DNA"/>
</dbReference>
<evidence type="ECO:0000313" key="8">
    <source>
        <dbReference type="Proteomes" id="UP000015100"/>
    </source>
</evidence>
<comment type="caution">
    <text evidence="7">The sequence shown here is derived from an EMBL/GenBank/DDBJ whole genome shotgun (WGS) entry which is preliminary data.</text>
</comment>
<evidence type="ECO:0000256" key="4">
    <source>
        <dbReference type="ARBA" id="ARBA00025798"/>
    </source>
</evidence>
<dbReference type="CDD" id="cd00371">
    <property type="entry name" value="HMA"/>
    <property type="match status" value="1"/>
</dbReference>
<dbReference type="Pfam" id="PF00080">
    <property type="entry name" value="Sod_Cu"/>
    <property type="match status" value="1"/>
</dbReference>
<protein>
    <recommendedName>
        <fullName evidence="3">Superoxide dismutase 1 copper chaperone</fullName>
    </recommendedName>
    <alternativeName>
        <fullName evidence="5">Superoxide dismutase copper chaperone</fullName>
    </alternativeName>
</protein>
<dbReference type="InterPro" id="IPR036163">
    <property type="entry name" value="HMA_dom_sf"/>
</dbReference>
<reference evidence="7 8" key="1">
    <citation type="journal article" date="2013" name="PLoS Genet.">
        <title>Genomic mechanisms accounting for the adaptation to parasitism in nematode-trapping fungi.</title>
        <authorList>
            <person name="Meerupati T."/>
            <person name="Andersson K.M."/>
            <person name="Friman E."/>
            <person name="Kumar D."/>
            <person name="Tunlid A."/>
            <person name="Ahren D."/>
        </authorList>
    </citation>
    <scope>NUCLEOTIDE SEQUENCE [LARGE SCALE GENOMIC DNA]</scope>
    <source>
        <strain evidence="7 8">CBS 200.50</strain>
    </source>
</reference>
<dbReference type="SUPFAM" id="SSF49329">
    <property type="entry name" value="Cu,Zn superoxide dismutase-like"/>
    <property type="match status" value="1"/>
</dbReference>
<dbReference type="PANTHER" id="PTHR10003">
    <property type="entry name" value="SUPEROXIDE DISMUTASE CU-ZN -RELATED"/>
    <property type="match status" value="1"/>
</dbReference>
<keyword evidence="8" id="KW-1185">Reference proteome</keyword>
<dbReference type="InterPro" id="IPR024134">
    <property type="entry name" value="SOD_Cu/Zn_/chaperone"/>
</dbReference>
<evidence type="ECO:0000256" key="5">
    <source>
        <dbReference type="ARBA" id="ARBA00032899"/>
    </source>
</evidence>
<dbReference type="OMA" id="KNVWEER"/>
<evidence type="ECO:0000256" key="1">
    <source>
        <dbReference type="ARBA" id="ARBA00001973"/>
    </source>
</evidence>
<dbReference type="Pfam" id="PF00403">
    <property type="entry name" value="HMA"/>
    <property type="match status" value="1"/>
</dbReference>
<evidence type="ECO:0000259" key="6">
    <source>
        <dbReference type="PROSITE" id="PS50846"/>
    </source>
</evidence>
<dbReference type="PROSITE" id="PS50846">
    <property type="entry name" value="HMA_2"/>
    <property type="match status" value="1"/>
</dbReference>
<dbReference type="STRING" id="1284197.S8BLW2"/>
<sequence>MQGRPPFKTVLAVPLHCQGCVNSVEKALSVIEGTINVECHLDSQLVEVEGTAAPSIISKVLAGIGKDCILRGSGTPNSAAVCILETHAPNVKDPIRGLVRLVQVGEKFTIADLSLKGLSPGVYQASIRQSGDISKGAASTGGVWEAGERDRGKLGQVDVDETGSGGILFDSAIDIWEIIGRSLVVSRKTDDFQPDDDTTLVGVIARSAGVWENDKVVCSCSGKTVWEERTEQIGKGMI</sequence>
<organism evidence="7 8">
    <name type="scientific">Dactylellina haptotyla (strain CBS 200.50)</name>
    <name type="common">Nematode-trapping fungus</name>
    <name type="synonym">Monacrosporium haptotylum</name>
    <dbReference type="NCBI Taxonomy" id="1284197"/>
    <lineage>
        <taxon>Eukaryota</taxon>
        <taxon>Fungi</taxon>
        <taxon>Dikarya</taxon>
        <taxon>Ascomycota</taxon>
        <taxon>Pezizomycotina</taxon>
        <taxon>Orbiliomycetes</taxon>
        <taxon>Orbiliales</taxon>
        <taxon>Orbiliaceae</taxon>
        <taxon>Dactylellina</taxon>
    </lineage>
</organism>
<comment type="similarity">
    <text evidence="4">In the C-terminal section; belongs to the Cu-Zn superoxide dismutase family.</text>
</comment>
<dbReference type="OrthoDB" id="666972at2759"/>
<dbReference type="SUPFAM" id="SSF55008">
    <property type="entry name" value="HMA, heavy metal-associated domain"/>
    <property type="match status" value="1"/>
</dbReference>
<evidence type="ECO:0000256" key="2">
    <source>
        <dbReference type="ARBA" id="ARBA00010636"/>
    </source>
</evidence>
<dbReference type="Proteomes" id="UP000015100">
    <property type="component" value="Unassembled WGS sequence"/>
</dbReference>